<dbReference type="GO" id="GO:0008017">
    <property type="term" value="F:microtubule binding"/>
    <property type="evidence" value="ECO:0007669"/>
    <property type="project" value="EnsemblPlants"/>
</dbReference>
<evidence type="ECO:0000256" key="3">
    <source>
        <dbReference type="SAM" id="MobiDB-lite"/>
    </source>
</evidence>
<comment type="caution">
    <text evidence="4">The sequence shown here is derived from an EMBL/GenBank/DDBJ whole genome shotgun (WGS) entry which is preliminary data.</text>
</comment>
<evidence type="ECO:0000313" key="4">
    <source>
        <dbReference type="EMBL" id="OAY24223.1"/>
    </source>
</evidence>
<feature type="coiled-coil region" evidence="2">
    <location>
        <begin position="17"/>
        <end position="51"/>
    </location>
</feature>
<dbReference type="PANTHER" id="PTHR31342">
    <property type="entry name" value="PROTEIN CHUP1, CHLOROPLASTIC"/>
    <property type="match status" value="1"/>
</dbReference>
<evidence type="ECO:0000256" key="2">
    <source>
        <dbReference type="SAM" id="Coils"/>
    </source>
</evidence>
<feature type="compositionally biased region" description="Low complexity" evidence="3">
    <location>
        <begin position="115"/>
        <end position="128"/>
    </location>
</feature>
<dbReference type="GO" id="GO:0072699">
    <property type="term" value="P:protein localization to cortical microtubule cytoskeleton"/>
    <property type="evidence" value="ECO:0000318"/>
    <property type="project" value="GO_Central"/>
</dbReference>
<keyword evidence="5" id="KW-1185">Reference proteome</keyword>
<keyword evidence="1 2" id="KW-0175">Coiled coil</keyword>
<sequence>MPQEEDESLIIYLKKELEASLIRNESLEKGNQELRQEIIRLKAQISSLKAHDNERKSMLWKKLQNANESSKNDECQQKPSEFLKVSKQSADLSSPLPKMQESVPRKESQLPNLPPKLISPSVSSSPFSGVNKLPPTFAPPPPPPPTKMSPLSKSVRRVPEVAEFYRLLTRKSAHMENKSNSTATSGTAFTLNMIGEIENRSTHLSAIKSDVEKRKEFINTLIKEVECAAFKDISEVESFVKWLDVELSSLVDERAVLKHFAQWPERKADALREAAFNYRDLRTLDSEASSFEDNPKEPLMKALGKMQSLQDRLEGSINNTERTRESTVKKYRDFQIPWEWLLDSGFIGQMKLNSLKLAKEYMKRITKELLQHSESLDEENLLLQGARFAYRVHQFAGGFDTGTINAFQELKAAGMRIHN</sequence>
<feature type="compositionally biased region" description="Pro residues" evidence="3">
    <location>
        <begin position="136"/>
        <end position="147"/>
    </location>
</feature>
<reference evidence="5" key="1">
    <citation type="journal article" date="2016" name="Nat. Biotechnol.">
        <title>Sequencing wild and cultivated cassava and related species reveals extensive interspecific hybridization and genetic diversity.</title>
        <authorList>
            <person name="Bredeson J.V."/>
            <person name="Lyons J.B."/>
            <person name="Prochnik S.E."/>
            <person name="Wu G.A."/>
            <person name="Ha C.M."/>
            <person name="Edsinger-Gonzales E."/>
            <person name="Grimwood J."/>
            <person name="Schmutz J."/>
            <person name="Rabbi I.Y."/>
            <person name="Egesi C."/>
            <person name="Nauluvula P."/>
            <person name="Lebot V."/>
            <person name="Ndunguru J."/>
            <person name="Mkamilo G."/>
            <person name="Bart R.S."/>
            <person name="Setter T.L."/>
            <person name="Gleadow R.M."/>
            <person name="Kulakow P."/>
            <person name="Ferguson M.E."/>
            <person name="Rounsley S."/>
            <person name="Rokhsar D.S."/>
        </authorList>
    </citation>
    <scope>NUCLEOTIDE SEQUENCE [LARGE SCALE GENOMIC DNA]</scope>
    <source>
        <strain evidence="5">cv. AM560-2</strain>
    </source>
</reference>
<dbReference type="OMA" id="HMENKAN"/>
<feature type="region of interest" description="Disordered" evidence="3">
    <location>
        <begin position="86"/>
        <end position="153"/>
    </location>
</feature>
<evidence type="ECO:0000256" key="1">
    <source>
        <dbReference type="ARBA" id="ARBA00023054"/>
    </source>
</evidence>
<protein>
    <recommendedName>
        <fullName evidence="6">Protein CHUP1, chloroplastic</fullName>
    </recommendedName>
</protein>
<name>A0A2C9U3C4_MANES</name>
<dbReference type="Proteomes" id="UP000091857">
    <property type="component" value="Chromosome 18"/>
</dbReference>
<dbReference type="GO" id="GO:0055028">
    <property type="term" value="C:cortical microtubule"/>
    <property type="evidence" value="ECO:0000318"/>
    <property type="project" value="GO_Central"/>
</dbReference>
<evidence type="ECO:0000313" key="5">
    <source>
        <dbReference type="Proteomes" id="UP000091857"/>
    </source>
</evidence>
<organism evidence="4 5">
    <name type="scientific">Manihot esculenta</name>
    <name type="common">Cassava</name>
    <name type="synonym">Jatropha manihot</name>
    <dbReference type="NCBI Taxonomy" id="3983"/>
    <lineage>
        <taxon>Eukaryota</taxon>
        <taxon>Viridiplantae</taxon>
        <taxon>Streptophyta</taxon>
        <taxon>Embryophyta</taxon>
        <taxon>Tracheophyta</taxon>
        <taxon>Spermatophyta</taxon>
        <taxon>Magnoliopsida</taxon>
        <taxon>eudicotyledons</taxon>
        <taxon>Gunneridae</taxon>
        <taxon>Pentapetalae</taxon>
        <taxon>rosids</taxon>
        <taxon>fabids</taxon>
        <taxon>Malpighiales</taxon>
        <taxon>Euphorbiaceae</taxon>
        <taxon>Crotonoideae</taxon>
        <taxon>Manihoteae</taxon>
        <taxon>Manihot</taxon>
    </lineage>
</organism>
<evidence type="ECO:0008006" key="6">
    <source>
        <dbReference type="Google" id="ProtNLM"/>
    </source>
</evidence>
<gene>
    <name evidence="4" type="ORF">MANES_18G144100v8</name>
</gene>
<dbReference type="PANTHER" id="PTHR31342:SF48">
    <property type="entry name" value="CHUP1-LIKE PROTEIN"/>
    <property type="match status" value="1"/>
</dbReference>
<accession>A0A2C9U3C4</accession>
<dbReference type="InterPro" id="IPR040265">
    <property type="entry name" value="CHUP1/IPGA1-like"/>
</dbReference>
<dbReference type="Gramene" id="Manes.18G144100.1.v8.1">
    <property type="protein sequence ID" value="Manes.18G144100.1.v8.1.CDS"/>
    <property type="gene ID" value="Manes.18G144100.v8.1"/>
</dbReference>
<proteinExistence type="predicted"/>
<dbReference type="OrthoDB" id="1922539at2759"/>
<dbReference type="EMBL" id="CM004404">
    <property type="protein sequence ID" value="OAY24223.1"/>
    <property type="molecule type" value="Genomic_DNA"/>
</dbReference>
<dbReference type="AlphaFoldDB" id="A0A2C9U3C4"/>